<feature type="domain" description="RNA 2-O ribose methyltransferase substrate binding" evidence="5">
    <location>
        <begin position="77"/>
        <end position="153"/>
    </location>
</feature>
<evidence type="ECO:0000256" key="2">
    <source>
        <dbReference type="ARBA" id="ARBA00022603"/>
    </source>
</evidence>
<dbReference type="NCBIfam" id="TIGR00186">
    <property type="entry name" value="rRNA_methyl_3"/>
    <property type="match status" value="1"/>
</dbReference>
<keyword evidence="2" id="KW-0489">Methyltransferase</keyword>
<gene>
    <name evidence="6" type="primary">rlmB</name>
    <name evidence="6" type="ORF">NEA10_19480</name>
</gene>
<evidence type="ECO:0000259" key="5">
    <source>
        <dbReference type="SMART" id="SM00967"/>
    </source>
</evidence>
<dbReference type="InterPro" id="IPR029028">
    <property type="entry name" value="Alpha/beta_knot_MTases"/>
</dbReference>
<name>A0ABY5AP79_9CYAN</name>
<dbReference type="CDD" id="cd18103">
    <property type="entry name" value="SpoU-like_RlmB"/>
    <property type="match status" value="1"/>
</dbReference>
<dbReference type="Gene3D" id="3.40.1280.10">
    <property type="match status" value="1"/>
</dbReference>
<dbReference type="EMBL" id="CP098611">
    <property type="protein sequence ID" value="USR90977.1"/>
    <property type="molecule type" value="Genomic_DNA"/>
</dbReference>
<keyword evidence="7" id="KW-1185">Reference proteome</keyword>
<evidence type="ECO:0000256" key="1">
    <source>
        <dbReference type="ARBA" id="ARBA00007228"/>
    </source>
</evidence>
<dbReference type="Pfam" id="PF08032">
    <property type="entry name" value="SpoU_sub_bind"/>
    <property type="match status" value="1"/>
</dbReference>
<feature type="compositionally biased region" description="Basic residues" evidence="4">
    <location>
        <begin position="1"/>
        <end position="13"/>
    </location>
</feature>
<dbReference type="InterPro" id="IPR029026">
    <property type="entry name" value="tRNA_m1G_MTases_N"/>
</dbReference>
<dbReference type="InterPro" id="IPR029064">
    <property type="entry name" value="Ribosomal_eL30-like_sf"/>
</dbReference>
<evidence type="ECO:0000313" key="7">
    <source>
        <dbReference type="Proteomes" id="UP001056708"/>
    </source>
</evidence>
<dbReference type="PANTHER" id="PTHR46429">
    <property type="entry name" value="23S RRNA (GUANOSINE-2'-O-)-METHYLTRANSFERASE RLMB"/>
    <property type="match status" value="1"/>
</dbReference>
<dbReference type="SUPFAM" id="SSF75217">
    <property type="entry name" value="alpha/beta knot"/>
    <property type="match status" value="1"/>
</dbReference>
<feature type="region of interest" description="Disordered" evidence="4">
    <location>
        <begin position="1"/>
        <end position="70"/>
    </location>
</feature>
<reference evidence="6" key="1">
    <citation type="submission" date="2022-06" db="EMBL/GenBank/DDBJ databases">
        <title>Genome sequence of Phormidium yuhuli AB48 isolated from an industrial photobioreactor environment.</title>
        <authorList>
            <person name="Qiu Y."/>
            <person name="Noonan A.J.C."/>
            <person name="Dofher K."/>
            <person name="Koch M."/>
            <person name="Kieft B."/>
            <person name="Lin X."/>
            <person name="Ziels R.M."/>
            <person name="Hallam S.J."/>
        </authorList>
    </citation>
    <scope>NUCLEOTIDE SEQUENCE</scope>
    <source>
        <strain evidence="6">AB48</strain>
    </source>
</reference>
<evidence type="ECO:0000313" key="6">
    <source>
        <dbReference type="EMBL" id="USR90977.1"/>
    </source>
</evidence>
<sequence length="328" mass="36421">MTPKPRKSSRKPGSRSGYSDKPRFAKKSKGSSGPNRENRYDNRRDNRYDNRRPQGERDESRVAVSSEGENSLEDRDLIYGRHTVLSALEGDRRLHRVWISDQLRHAPRFHTLLSQAKQRGTVVDEASYKQLDRLADGGNHQGVIAQVAPYEYWHIADLIQQAKTVSDRPVIIISDGITDPHNLGAIIRTAEAIGAQGLVVPQRRAAGVTSTVMKVAAGAIEKLPVAQVVNLSRTLETLKEEGFWIYGLSEQADSVISEVEFDRATVLVMGAEGDGLSLLTQRHCDQLVSIPLAGSTPSLNVSVAAGMALYEIYRQRWSNRLQLKNWGS</sequence>
<comment type="similarity">
    <text evidence="1">Belongs to the class IV-like SAM-binding methyltransferase superfamily. RNA methyltransferase TrmH family.</text>
</comment>
<evidence type="ECO:0000256" key="3">
    <source>
        <dbReference type="ARBA" id="ARBA00022679"/>
    </source>
</evidence>
<organism evidence="6 7">
    <name type="scientific">Phormidium yuhuli AB48</name>
    <dbReference type="NCBI Taxonomy" id="2940671"/>
    <lineage>
        <taxon>Bacteria</taxon>
        <taxon>Bacillati</taxon>
        <taxon>Cyanobacteriota</taxon>
        <taxon>Cyanophyceae</taxon>
        <taxon>Oscillatoriophycideae</taxon>
        <taxon>Oscillatoriales</taxon>
        <taxon>Oscillatoriaceae</taxon>
        <taxon>Phormidium</taxon>
        <taxon>Phormidium yuhuli</taxon>
    </lineage>
</organism>
<proteinExistence type="inferred from homology"/>
<dbReference type="SUPFAM" id="SSF55315">
    <property type="entry name" value="L30e-like"/>
    <property type="match status" value="1"/>
</dbReference>
<keyword evidence="3" id="KW-0808">Transferase</keyword>
<dbReference type="Pfam" id="PF00588">
    <property type="entry name" value="SpoU_methylase"/>
    <property type="match status" value="1"/>
</dbReference>
<accession>A0ABY5AP79</accession>
<feature type="compositionally biased region" description="Basic and acidic residues" evidence="4">
    <location>
        <begin position="36"/>
        <end position="61"/>
    </location>
</feature>
<dbReference type="Gene3D" id="3.30.1330.30">
    <property type="match status" value="1"/>
</dbReference>
<dbReference type="InterPro" id="IPR013123">
    <property type="entry name" value="SpoU_subst-bd"/>
</dbReference>
<evidence type="ECO:0000256" key="4">
    <source>
        <dbReference type="SAM" id="MobiDB-lite"/>
    </source>
</evidence>
<dbReference type="RefSeq" id="WP_252663002.1">
    <property type="nucleotide sequence ID" value="NZ_CP098611.1"/>
</dbReference>
<dbReference type="InterPro" id="IPR004441">
    <property type="entry name" value="rRNA_MeTrfase_TrmH"/>
</dbReference>
<protein>
    <submittedName>
        <fullName evidence="6">23S rRNA (Guanosine(2251)-2'-O)-methyltransferase RlmB</fullName>
    </submittedName>
</protein>
<dbReference type="PANTHER" id="PTHR46429:SF1">
    <property type="entry name" value="23S RRNA (GUANOSINE-2'-O-)-METHYLTRANSFERASE RLMB"/>
    <property type="match status" value="1"/>
</dbReference>
<dbReference type="SMART" id="SM00967">
    <property type="entry name" value="SpoU_sub_bind"/>
    <property type="match status" value="1"/>
</dbReference>
<dbReference type="InterPro" id="IPR001537">
    <property type="entry name" value="SpoU_MeTrfase"/>
</dbReference>
<dbReference type="Proteomes" id="UP001056708">
    <property type="component" value="Chromosome"/>
</dbReference>